<sequence>MAARRTAVIVGARVIGAAAAVAVGVSAVAAAALVTWPTSFVSPVADRVVPVPTAAERVCPGPLLTLAQDSAAATAVSSLGSPDVTAISGAGQADPESTVLTSPDDPQAGDDGAARVLRVEAGDKGAPLVAGSQSQVAATETDAGLAAASCVEAGSDSWLVGGSTDIGRTSLVLLTNPSAVPATVDLALYGESGPIEAPGSTGILVQPGTQKIISLAGLAPDVLAPVVHVSSTGGDVAAALQSSIVRGLEPGGIDVVGPTAAPATEVDIAGVVVAAAAGADAGDSDAAPGDDKAALRLLAPGSGATNATVSVTGENGASGTSFSVHLEPGVAVDAPLAALPAGAYTVRVRADEPVVAAARTAVQGADGRDIAWFAASVPLGRADTVLAVADGPSPSLHLWNTGSTDAAVTLSSPKGDVDVAVPAASALAVPVTASTGYGVSGAGGLIASVSYTSTSQLASFTLLPPGPLAAPITVYTR</sequence>
<dbReference type="InterPro" id="IPR043777">
    <property type="entry name" value="DUF5719"/>
</dbReference>
<protein>
    <recommendedName>
        <fullName evidence="4">Large extracellular alpha-helical protein</fullName>
    </recommendedName>
</protein>
<gene>
    <name evidence="2" type="ORF">E6C70_00585</name>
</gene>
<proteinExistence type="predicted"/>
<dbReference type="OrthoDB" id="3264966at2"/>
<reference evidence="2 3" key="1">
    <citation type="submission" date="2019-04" db="EMBL/GenBank/DDBJ databases">
        <authorList>
            <person name="Jiang L."/>
        </authorList>
    </citation>
    <scope>NUCLEOTIDE SEQUENCE [LARGE SCALE GENOMIC DNA]</scope>
    <source>
        <strain evidence="2 3">YIM 131861</strain>
    </source>
</reference>
<evidence type="ECO:0000256" key="1">
    <source>
        <dbReference type="SAM" id="MobiDB-lite"/>
    </source>
</evidence>
<keyword evidence="3" id="KW-1185">Reference proteome</keyword>
<evidence type="ECO:0008006" key="4">
    <source>
        <dbReference type="Google" id="ProtNLM"/>
    </source>
</evidence>
<dbReference type="Proteomes" id="UP000307380">
    <property type="component" value="Unassembled WGS sequence"/>
</dbReference>
<dbReference type="AlphaFoldDB" id="A0A4S4G1S5"/>
<organism evidence="2 3">
    <name type="scientific">Orlajensenia flava</name>
    <dbReference type="NCBI Taxonomy" id="2565934"/>
    <lineage>
        <taxon>Bacteria</taxon>
        <taxon>Bacillati</taxon>
        <taxon>Actinomycetota</taxon>
        <taxon>Actinomycetes</taxon>
        <taxon>Micrococcales</taxon>
        <taxon>Microbacteriaceae</taxon>
        <taxon>Orlajensenia</taxon>
    </lineage>
</organism>
<dbReference type="Pfam" id="PF18986">
    <property type="entry name" value="DUF5719"/>
    <property type="match status" value="1"/>
</dbReference>
<feature type="region of interest" description="Disordered" evidence="1">
    <location>
        <begin position="86"/>
        <end position="111"/>
    </location>
</feature>
<name>A0A4S4G1S5_9MICO</name>
<evidence type="ECO:0000313" key="2">
    <source>
        <dbReference type="EMBL" id="THG36076.1"/>
    </source>
</evidence>
<accession>A0A4S4G1S5</accession>
<dbReference type="EMBL" id="SSSN01000002">
    <property type="protein sequence ID" value="THG36076.1"/>
    <property type="molecule type" value="Genomic_DNA"/>
</dbReference>
<dbReference type="RefSeq" id="WP_136421254.1">
    <property type="nucleotide sequence ID" value="NZ_SSSN01000002.1"/>
</dbReference>
<evidence type="ECO:0000313" key="3">
    <source>
        <dbReference type="Proteomes" id="UP000307380"/>
    </source>
</evidence>
<comment type="caution">
    <text evidence="2">The sequence shown here is derived from an EMBL/GenBank/DDBJ whole genome shotgun (WGS) entry which is preliminary data.</text>
</comment>